<dbReference type="Pfam" id="PF00076">
    <property type="entry name" value="RRM_1"/>
    <property type="match status" value="1"/>
</dbReference>
<evidence type="ECO:0000313" key="4">
    <source>
        <dbReference type="Proteomes" id="UP000050761"/>
    </source>
</evidence>
<name>A0A8L8KX96_HELPZ</name>
<reference evidence="5" key="1">
    <citation type="submission" date="2019-09" db="UniProtKB">
        <authorList>
            <consortium name="WormBaseParasite"/>
        </authorList>
    </citation>
    <scope>IDENTIFICATION</scope>
</reference>
<evidence type="ECO:0000256" key="2">
    <source>
        <dbReference type="SAM" id="MobiDB-lite"/>
    </source>
</evidence>
<organism evidence="4 5">
    <name type="scientific">Heligmosomoides polygyrus</name>
    <name type="common">Parasitic roundworm</name>
    <dbReference type="NCBI Taxonomy" id="6339"/>
    <lineage>
        <taxon>Eukaryota</taxon>
        <taxon>Metazoa</taxon>
        <taxon>Ecdysozoa</taxon>
        <taxon>Nematoda</taxon>
        <taxon>Chromadorea</taxon>
        <taxon>Rhabditida</taxon>
        <taxon>Rhabditina</taxon>
        <taxon>Rhabditomorpha</taxon>
        <taxon>Strongyloidea</taxon>
        <taxon>Heligmosomidae</taxon>
        <taxon>Heligmosomoides</taxon>
    </lineage>
</organism>
<feature type="region of interest" description="Disordered" evidence="2">
    <location>
        <begin position="1"/>
        <end position="36"/>
    </location>
</feature>
<sequence length="141" mass="15098">LNLSGSEEGDPAETLATNKAVYQPREELSNSTDSPAGLVSDVKIVYGRETDRSMGFSFVDFADSAGADNAVNTLDGTELNRFHADVGSRPISVSRMGADRPGRYRGCYVLSNSAGGVSVVSYGEKRLLQVLLAYGRLNFLI</sequence>
<evidence type="ECO:0000256" key="1">
    <source>
        <dbReference type="PROSITE-ProRule" id="PRU00176"/>
    </source>
</evidence>
<dbReference type="InterPro" id="IPR012677">
    <property type="entry name" value="Nucleotide-bd_a/b_plait_sf"/>
</dbReference>
<dbReference type="InterPro" id="IPR000504">
    <property type="entry name" value="RRM_dom"/>
</dbReference>
<dbReference type="Proteomes" id="UP000050761">
    <property type="component" value="Unassembled WGS sequence"/>
</dbReference>
<proteinExistence type="predicted"/>
<dbReference type="GO" id="GO:0003723">
    <property type="term" value="F:RNA binding"/>
    <property type="evidence" value="ECO:0007669"/>
    <property type="project" value="UniProtKB-UniRule"/>
</dbReference>
<feature type="domain" description="RRM" evidence="3">
    <location>
        <begin position="26"/>
        <end position="98"/>
    </location>
</feature>
<dbReference type="WBParaSite" id="HPBE_0002036001-mRNA-1">
    <property type="protein sequence ID" value="HPBE_0002036001-mRNA-1"/>
    <property type="gene ID" value="HPBE_0002036001"/>
</dbReference>
<protein>
    <submittedName>
        <fullName evidence="5">RRM domain-containing protein</fullName>
    </submittedName>
</protein>
<dbReference type="Gene3D" id="3.30.70.330">
    <property type="match status" value="1"/>
</dbReference>
<evidence type="ECO:0000259" key="3">
    <source>
        <dbReference type="PROSITE" id="PS50102"/>
    </source>
</evidence>
<dbReference type="InterPro" id="IPR035979">
    <property type="entry name" value="RBD_domain_sf"/>
</dbReference>
<dbReference type="SUPFAM" id="SSF54928">
    <property type="entry name" value="RNA-binding domain, RBD"/>
    <property type="match status" value="1"/>
</dbReference>
<accession>A0A8L8KX96</accession>
<evidence type="ECO:0000313" key="5">
    <source>
        <dbReference type="WBParaSite" id="HPBE_0002036001-mRNA-1"/>
    </source>
</evidence>
<dbReference type="AlphaFoldDB" id="A0A8L8KX96"/>
<dbReference type="PROSITE" id="PS50102">
    <property type="entry name" value="RRM"/>
    <property type="match status" value="1"/>
</dbReference>
<keyword evidence="4" id="KW-1185">Reference proteome</keyword>
<keyword evidence="1" id="KW-0694">RNA-binding</keyword>